<dbReference type="PROSITE" id="PS00028">
    <property type="entry name" value="ZINC_FINGER_C2H2_1"/>
    <property type="match status" value="1"/>
</dbReference>
<keyword evidence="5" id="KW-0862">Zinc</keyword>
<dbReference type="SMART" id="SM00355">
    <property type="entry name" value="ZnF_C2H2"/>
    <property type="match status" value="6"/>
</dbReference>
<protein>
    <recommendedName>
        <fullName evidence="9">C2H2-type domain-containing protein</fullName>
    </recommendedName>
</protein>
<evidence type="ECO:0000256" key="5">
    <source>
        <dbReference type="ARBA" id="ARBA00022833"/>
    </source>
</evidence>
<keyword evidence="11" id="KW-1185">Reference proteome</keyword>
<name>A0A8K0GHP6_IGNLU</name>
<keyword evidence="2" id="KW-0479">Metal-binding</keyword>
<dbReference type="EMBL" id="VTPC01002685">
    <property type="protein sequence ID" value="KAF2899686.1"/>
    <property type="molecule type" value="Genomic_DNA"/>
</dbReference>
<sequence length="383" mass="44735">MEHEELATLPKIKKETDEQKQCSTALSEEIRYVNSSTADLNVKLEQNVKVETVEVKFDPETQNILYKEKDVAARGHVLNVSDEEKDNNILNVTEERNQNVIKMEQEVGELDIKAKEKRFKCIICNYKTSQSNCLIHHMRTHTGERPYVCAKCDYRAAQKSTLKKHMNVHYDGVLKCKKCDYNTFQRKSLQNHMRIHVTEKNFKCDECEPPYKCNNCNYNTVLKSRMKEHLKVNHNVSDDLIKKAVKRPNSTFMCYLCDYKCTLKKYLQTHMQYHIEGKDFKCEICNYRSLQQHDVSKHISQSHPFEVAKVTIKSEIGNANEIKEPKSMFPEFRVKEEMITIEEASMSPFRVKSEPIESDIIEDSLVDCILTKTEMHAEEDGLM</sequence>
<dbReference type="Gene3D" id="3.30.160.60">
    <property type="entry name" value="Classic Zinc Finger"/>
    <property type="match status" value="4"/>
</dbReference>
<evidence type="ECO:0000256" key="4">
    <source>
        <dbReference type="ARBA" id="ARBA00022771"/>
    </source>
</evidence>
<evidence type="ECO:0000256" key="8">
    <source>
        <dbReference type="PROSITE-ProRule" id="PRU00042"/>
    </source>
</evidence>
<keyword evidence="6" id="KW-0238">DNA-binding</keyword>
<accession>A0A8K0GHP6</accession>
<evidence type="ECO:0000256" key="1">
    <source>
        <dbReference type="ARBA" id="ARBA00004123"/>
    </source>
</evidence>
<evidence type="ECO:0000313" key="10">
    <source>
        <dbReference type="EMBL" id="KAF2899686.1"/>
    </source>
</evidence>
<dbReference type="Proteomes" id="UP000801492">
    <property type="component" value="Unassembled WGS sequence"/>
</dbReference>
<dbReference type="AlphaFoldDB" id="A0A8K0GHP6"/>
<dbReference type="GO" id="GO:0005634">
    <property type="term" value="C:nucleus"/>
    <property type="evidence" value="ECO:0007669"/>
    <property type="project" value="UniProtKB-SubCell"/>
</dbReference>
<keyword evidence="4 8" id="KW-0863">Zinc-finger</keyword>
<evidence type="ECO:0000256" key="3">
    <source>
        <dbReference type="ARBA" id="ARBA00022737"/>
    </source>
</evidence>
<evidence type="ECO:0000259" key="9">
    <source>
        <dbReference type="PROSITE" id="PS50157"/>
    </source>
</evidence>
<dbReference type="PANTHER" id="PTHR24392:SF31">
    <property type="entry name" value="C2H2-TYPE DOMAIN-CONTAINING PROTEIN"/>
    <property type="match status" value="1"/>
</dbReference>
<organism evidence="10 11">
    <name type="scientific">Ignelater luminosus</name>
    <name type="common">Cucubano</name>
    <name type="synonym">Pyrophorus luminosus</name>
    <dbReference type="NCBI Taxonomy" id="2038154"/>
    <lineage>
        <taxon>Eukaryota</taxon>
        <taxon>Metazoa</taxon>
        <taxon>Ecdysozoa</taxon>
        <taxon>Arthropoda</taxon>
        <taxon>Hexapoda</taxon>
        <taxon>Insecta</taxon>
        <taxon>Pterygota</taxon>
        <taxon>Neoptera</taxon>
        <taxon>Endopterygota</taxon>
        <taxon>Coleoptera</taxon>
        <taxon>Polyphaga</taxon>
        <taxon>Elateriformia</taxon>
        <taxon>Elateroidea</taxon>
        <taxon>Elateridae</taxon>
        <taxon>Agrypninae</taxon>
        <taxon>Pyrophorini</taxon>
        <taxon>Ignelater</taxon>
    </lineage>
</organism>
<gene>
    <name evidence="10" type="ORF">ILUMI_06493</name>
</gene>
<feature type="domain" description="C2H2-type" evidence="9">
    <location>
        <begin position="147"/>
        <end position="169"/>
    </location>
</feature>
<dbReference type="InterPro" id="IPR036236">
    <property type="entry name" value="Znf_C2H2_sf"/>
</dbReference>
<keyword evidence="7" id="KW-0539">Nucleus</keyword>
<comment type="caution">
    <text evidence="10">The sequence shown here is derived from an EMBL/GenBank/DDBJ whole genome shotgun (WGS) entry which is preliminary data.</text>
</comment>
<proteinExistence type="predicted"/>
<dbReference type="FunFam" id="3.30.160.60:FF:002069">
    <property type="entry name" value="Uncharacterized protein"/>
    <property type="match status" value="1"/>
</dbReference>
<feature type="domain" description="C2H2-type" evidence="9">
    <location>
        <begin position="119"/>
        <end position="146"/>
    </location>
</feature>
<dbReference type="SUPFAM" id="SSF57667">
    <property type="entry name" value="beta-beta-alpha zinc fingers"/>
    <property type="match status" value="3"/>
</dbReference>
<keyword evidence="3" id="KW-0677">Repeat</keyword>
<comment type="subcellular location">
    <subcellularLocation>
        <location evidence="1">Nucleus</location>
    </subcellularLocation>
</comment>
<dbReference type="InterPro" id="IPR013087">
    <property type="entry name" value="Znf_C2H2_type"/>
</dbReference>
<dbReference type="GO" id="GO:0003677">
    <property type="term" value="F:DNA binding"/>
    <property type="evidence" value="ECO:0007669"/>
    <property type="project" value="UniProtKB-KW"/>
</dbReference>
<dbReference type="PANTHER" id="PTHR24392">
    <property type="entry name" value="ZINC FINGER PROTEIN"/>
    <property type="match status" value="1"/>
</dbReference>
<evidence type="ECO:0000256" key="6">
    <source>
        <dbReference type="ARBA" id="ARBA00023125"/>
    </source>
</evidence>
<dbReference type="PROSITE" id="PS50157">
    <property type="entry name" value="ZINC_FINGER_C2H2_2"/>
    <property type="match status" value="3"/>
</dbReference>
<reference evidence="10" key="1">
    <citation type="submission" date="2019-08" db="EMBL/GenBank/DDBJ databases">
        <title>The genome of the North American firefly Photinus pyralis.</title>
        <authorList>
            <consortium name="Photinus pyralis genome working group"/>
            <person name="Fallon T.R."/>
            <person name="Sander Lower S.E."/>
            <person name="Weng J.-K."/>
        </authorList>
    </citation>
    <scope>NUCLEOTIDE SEQUENCE</scope>
    <source>
        <strain evidence="10">TRF0915ILg1</strain>
        <tissue evidence="10">Whole body</tissue>
    </source>
</reference>
<dbReference type="Pfam" id="PF00096">
    <property type="entry name" value="zf-C2H2"/>
    <property type="match status" value="2"/>
</dbReference>
<evidence type="ECO:0000256" key="2">
    <source>
        <dbReference type="ARBA" id="ARBA00022723"/>
    </source>
</evidence>
<dbReference type="GO" id="GO:0008270">
    <property type="term" value="F:zinc ion binding"/>
    <property type="evidence" value="ECO:0007669"/>
    <property type="project" value="UniProtKB-KW"/>
</dbReference>
<dbReference type="OrthoDB" id="6690751at2759"/>
<evidence type="ECO:0000313" key="11">
    <source>
        <dbReference type="Proteomes" id="UP000801492"/>
    </source>
</evidence>
<evidence type="ECO:0000256" key="7">
    <source>
        <dbReference type="ARBA" id="ARBA00023242"/>
    </source>
</evidence>
<dbReference type="FunFam" id="3.30.160.60:FF:000446">
    <property type="entry name" value="Zinc finger protein"/>
    <property type="match status" value="1"/>
</dbReference>
<feature type="domain" description="C2H2-type" evidence="9">
    <location>
        <begin position="174"/>
        <end position="201"/>
    </location>
</feature>